<dbReference type="Proteomes" id="UP000249557">
    <property type="component" value="Unassembled WGS sequence"/>
</dbReference>
<dbReference type="AlphaFoldDB" id="A0A2W5BQE9"/>
<accession>A0A2W5BQE9</accession>
<sequence>DAAAEQSSSGHTSFAKFRSAREAYQAKLAQLDYEERAGKLVRKEEIDREAFEAARLIRDRFLALPQELGGTLVGMTDEKEIIQYLRAKIRDALMDVSNDVSLGA</sequence>
<comment type="caution">
    <text evidence="1">The sequence shown here is derived from an EMBL/GenBank/DDBJ whole genome shotgun (WGS) entry which is preliminary data.</text>
</comment>
<evidence type="ECO:0000313" key="1">
    <source>
        <dbReference type="EMBL" id="PZO85435.1"/>
    </source>
</evidence>
<evidence type="ECO:0000313" key="2">
    <source>
        <dbReference type="Proteomes" id="UP000249557"/>
    </source>
</evidence>
<gene>
    <name evidence="1" type="ORF">DI626_07395</name>
</gene>
<feature type="non-terminal residue" evidence="1">
    <location>
        <position position="1"/>
    </location>
</feature>
<protein>
    <submittedName>
        <fullName evidence="1">Uncharacterized protein</fullName>
    </submittedName>
</protein>
<proteinExistence type="predicted"/>
<name>A0A2W5BQE9_9BACT</name>
<dbReference type="EMBL" id="QFNK01000145">
    <property type="protein sequence ID" value="PZO85435.1"/>
    <property type="molecule type" value="Genomic_DNA"/>
</dbReference>
<reference evidence="1 2" key="1">
    <citation type="submission" date="2017-08" db="EMBL/GenBank/DDBJ databases">
        <title>Infants hospitalized years apart are colonized by the same room-sourced microbial strains.</title>
        <authorList>
            <person name="Brooks B."/>
            <person name="Olm M.R."/>
            <person name="Firek B.A."/>
            <person name="Baker R."/>
            <person name="Thomas B.C."/>
            <person name="Morowitz M.J."/>
            <person name="Banfield J.F."/>
        </authorList>
    </citation>
    <scope>NUCLEOTIDE SEQUENCE [LARGE SCALE GENOMIC DNA]</scope>
    <source>
        <strain evidence="1">S2_018_000_R2_104</strain>
    </source>
</reference>
<organism evidence="1 2">
    <name type="scientific">Micavibrio aeruginosavorus</name>
    <dbReference type="NCBI Taxonomy" id="349221"/>
    <lineage>
        <taxon>Bacteria</taxon>
        <taxon>Pseudomonadati</taxon>
        <taxon>Bdellovibrionota</taxon>
        <taxon>Bdellovibrionia</taxon>
        <taxon>Bdellovibrionales</taxon>
        <taxon>Pseudobdellovibrionaceae</taxon>
        <taxon>Micavibrio</taxon>
    </lineage>
</organism>